<dbReference type="InterPro" id="IPR052158">
    <property type="entry name" value="INH-QAR"/>
</dbReference>
<dbReference type="RefSeq" id="WP_188611940.1">
    <property type="nucleotide sequence ID" value="NZ_BMGG01000010.1"/>
</dbReference>
<dbReference type="Gene3D" id="1.10.10.60">
    <property type="entry name" value="Homeodomain-like"/>
    <property type="match status" value="1"/>
</dbReference>
<reference evidence="4" key="2">
    <citation type="submission" date="2020-09" db="EMBL/GenBank/DDBJ databases">
        <authorList>
            <person name="Sun Q."/>
            <person name="Zhou Y."/>
        </authorList>
    </citation>
    <scope>NUCLEOTIDE SEQUENCE</scope>
    <source>
        <strain evidence="4">CGMCC 1.12919</strain>
    </source>
</reference>
<dbReference type="PROSITE" id="PS01124">
    <property type="entry name" value="HTH_ARAC_FAMILY_2"/>
    <property type="match status" value="1"/>
</dbReference>
<name>A0A916XNP7_9HYPH</name>
<dbReference type="PANTHER" id="PTHR43130">
    <property type="entry name" value="ARAC-FAMILY TRANSCRIPTIONAL REGULATOR"/>
    <property type="match status" value="1"/>
</dbReference>
<dbReference type="InterPro" id="IPR018060">
    <property type="entry name" value="HTH_AraC"/>
</dbReference>
<dbReference type="EMBL" id="BMGG01000010">
    <property type="protein sequence ID" value="GGC86360.1"/>
    <property type="molecule type" value="Genomic_DNA"/>
</dbReference>
<reference evidence="4" key="1">
    <citation type="journal article" date="2014" name="Int. J. Syst. Evol. Microbiol.">
        <title>Complete genome sequence of Corynebacterium casei LMG S-19264T (=DSM 44701T), isolated from a smear-ripened cheese.</title>
        <authorList>
            <consortium name="US DOE Joint Genome Institute (JGI-PGF)"/>
            <person name="Walter F."/>
            <person name="Albersmeier A."/>
            <person name="Kalinowski J."/>
            <person name="Ruckert C."/>
        </authorList>
    </citation>
    <scope>NUCLEOTIDE SEQUENCE</scope>
    <source>
        <strain evidence="4">CGMCC 1.12919</strain>
    </source>
</reference>
<sequence length="340" mass="35194">MFDFTILALSGAFASGVGGTLDILANAARLAEKAGSAAPRWRVVSTRAAVDLSNGLKVAAEPLPRGARADRSVWLVPGLCVDNADAIADRLARPDAVDAIGHLTAHAKAGGTVAASCSAVFLIAAAGLLGGRRATTSWWLGGLLQQREPACVVDVNQMVVADGPVVTAGAAFAHIDLVLHLLRGRFTPGLAQAVSRTLVADGRQSQARFIMPAALASGSELAGRVVTRLEAALPHPPTVAELAAEFGMSERTLARHVKAATGHTISALLQSVRVSRARLLLESSRLSVEQVAAAVGYGDATALRRLMWKVTRATPRQFRSRAAATVGASVATAREAQSAS</sequence>
<accession>A0A916XNP7</accession>
<evidence type="ECO:0000259" key="3">
    <source>
        <dbReference type="PROSITE" id="PS01124"/>
    </source>
</evidence>
<dbReference type="Pfam" id="PF01965">
    <property type="entry name" value="DJ-1_PfpI"/>
    <property type="match status" value="1"/>
</dbReference>
<dbReference type="InterPro" id="IPR002818">
    <property type="entry name" value="DJ-1/PfpI"/>
</dbReference>
<dbReference type="SMART" id="SM00342">
    <property type="entry name" value="HTH_ARAC"/>
    <property type="match status" value="1"/>
</dbReference>
<dbReference type="SUPFAM" id="SSF52317">
    <property type="entry name" value="Class I glutamine amidotransferase-like"/>
    <property type="match status" value="1"/>
</dbReference>
<evidence type="ECO:0000313" key="4">
    <source>
        <dbReference type="EMBL" id="GGC86360.1"/>
    </source>
</evidence>
<keyword evidence="2" id="KW-0804">Transcription</keyword>
<proteinExistence type="predicted"/>
<keyword evidence="5" id="KW-1185">Reference proteome</keyword>
<dbReference type="Gene3D" id="3.40.50.880">
    <property type="match status" value="1"/>
</dbReference>
<dbReference type="InterPro" id="IPR009057">
    <property type="entry name" value="Homeodomain-like_sf"/>
</dbReference>
<protein>
    <submittedName>
        <fullName evidence="4">Transcriptional regulator</fullName>
    </submittedName>
</protein>
<keyword evidence="1" id="KW-0805">Transcription regulation</keyword>
<dbReference type="Pfam" id="PF12833">
    <property type="entry name" value="HTH_18"/>
    <property type="match status" value="1"/>
</dbReference>
<evidence type="ECO:0000256" key="1">
    <source>
        <dbReference type="ARBA" id="ARBA00023015"/>
    </source>
</evidence>
<dbReference type="PANTHER" id="PTHR43130:SF3">
    <property type="entry name" value="HTH-TYPE TRANSCRIPTIONAL REGULATOR RV1931C"/>
    <property type="match status" value="1"/>
</dbReference>
<dbReference type="GO" id="GO:0043565">
    <property type="term" value="F:sequence-specific DNA binding"/>
    <property type="evidence" value="ECO:0007669"/>
    <property type="project" value="InterPro"/>
</dbReference>
<dbReference type="InterPro" id="IPR029062">
    <property type="entry name" value="Class_I_gatase-like"/>
</dbReference>
<dbReference type="AlphaFoldDB" id="A0A916XNP7"/>
<dbReference type="SUPFAM" id="SSF46689">
    <property type="entry name" value="Homeodomain-like"/>
    <property type="match status" value="2"/>
</dbReference>
<dbReference type="GO" id="GO:0003700">
    <property type="term" value="F:DNA-binding transcription factor activity"/>
    <property type="evidence" value="ECO:0007669"/>
    <property type="project" value="InterPro"/>
</dbReference>
<evidence type="ECO:0000313" key="5">
    <source>
        <dbReference type="Proteomes" id="UP000637002"/>
    </source>
</evidence>
<comment type="caution">
    <text evidence="4">The sequence shown here is derived from an EMBL/GenBank/DDBJ whole genome shotgun (WGS) entry which is preliminary data.</text>
</comment>
<organism evidence="4 5">
    <name type="scientific">Chelatococcus reniformis</name>
    <dbReference type="NCBI Taxonomy" id="1494448"/>
    <lineage>
        <taxon>Bacteria</taxon>
        <taxon>Pseudomonadati</taxon>
        <taxon>Pseudomonadota</taxon>
        <taxon>Alphaproteobacteria</taxon>
        <taxon>Hyphomicrobiales</taxon>
        <taxon>Chelatococcaceae</taxon>
        <taxon>Chelatococcus</taxon>
    </lineage>
</organism>
<feature type="domain" description="HTH araC/xylS-type" evidence="3">
    <location>
        <begin position="223"/>
        <end position="321"/>
    </location>
</feature>
<gene>
    <name evidence="4" type="ORF">GCM10010994_50310</name>
</gene>
<dbReference type="Proteomes" id="UP000637002">
    <property type="component" value="Unassembled WGS sequence"/>
</dbReference>
<evidence type="ECO:0000256" key="2">
    <source>
        <dbReference type="ARBA" id="ARBA00023163"/>
    </source>
</evidence>